<dbReference type="PANTHER" id="PTHR43046:SF16">
    <property type="entry name" value="ADP-RIBOSE PYROPHOSPHATASE YJHB-RELATED"/>
    <property type="match status" value="1"/>
</dbReference>
<evidence type="ECO:0000256" key="2">
    <source>
        <dbReference type="ARBA" id="ARBA00022801"/>
    </source>
</evidence>
<evidence type="ECO:0000256" key="1">
    <source>
        <dbReference type="ARBA" id="ARBA00001946"/>
    </source>
</evidence>
<dbReference type="AlphaFoldDB" id="A0AAP2D9K4"/>
<accession>A0AAP2D9K4</accession>
<comment type="similarity">
    <text evidence="3">Belongs to the Nudix hydrolase family.</text>
</comment>
<dbReference type="GO" id="GO:0016787">
    <property type="term" value="F:hydrolase activity"/>
    <property type="evidence" value="ECO:0007669"/>
    <property type="project" value="UniProtKB-KW"/>
</dbReference>
<dbReference type="PROSITE" id="PS00893">
    <property type="entry name" value="NUDIX_BOX"/>
    <property type="match status" value="1"/>
</dbReference>
<dbReference type="SUPFAM" id="SSF55811">
    <property type="entry name" value="Nudix"/>
    <property type="match status" value="1"/>
</dbReference>
<dbReference type="InterPro" id="IPR000086">
    <property type="entry name" value="NUDIX_hydrolase_dom"/>
</dbReference>
<dbReference type="PANTHER" id="PTHR43046">
    <property type="entry name" value="GDP-MANNOSE MANNOSYL HYDROLASE"/>
    <property type="match status" value="1"/>
</dbReference>
<name>A0AAP2D9K4_9BACT</name>
<comment type="caution">
    <text evidence="5">The sequence shown here is derived from an EMBL/GenBank/DDBJ whole genome shotgun (WGS) entry which is preliminary data.</text>
</comment>
<comment type="cofactor">
    <cofactor evidence="1">
        <name>Mg(2+)</name>
        <dbReference type="ChEBI" id="CHEBI:18420"/>
    </cofactor>
</comment>
<organism evidence="5 6">
    <name type="scientific">Dawidia soli</name>
    <dbReference type="NCBI Taxonomy" id="2782352"/>
    <lineage>
        <taxon>Bacteria</taxon>
        <taxon>Pseudomonadati</taxon>
        <taxon>Bacteroidota</taxon>
        <taxon>Cytophagia</taxon>
        <taxon>Cytophagales</taxon>
        <taxon>Chryseotaleaceae</taxon>
        <taxon>Dawidia</taxon>
    </lineage>
</organism>
<proteinExistence type="inferred from homology"/>
<dbReference type="EMBL" id="JAHESC010000021">
    <property type="protein sequence ID" value="MBT1687901.1"/>
    <property type="molecule type" value="Genomic_DNA"/>
</dbReference>
<evidence type="ECO:0000313" key="6">
    <source>
        <dbReference type="Proteomes" id="UP001319180"/>
    </source>
</evidence>
<sequence length="154" mass="16842">MDGEIARVYGNRLRVRVCGLCWQDDDLLVVRHRALSPNGFWAPPGGGLETGETLENALVREFLEETGLHVRAGRFLFGCEFLHPPLHALELFFEATITGGVLQAGDDPELPLLTDAAFLPVATLAAKAEPDAHGIFRLASTAAEVRQLCGFYRI</sequence>
<evidence type="ECO:0000259" key="4">
    <source>
        <dbReference type="PROSITE" id="PS51462"/>
    </source>
</evidence>
<evidence type="ECO:0000313" key="5">
    <source>
        <dbReference type="EMBL" id="MBT1687901.1"/>
    </source>
</evidence>
<gene>
    <name evidence="5" type="ORF">KK078_15130</name>
</gene>
<dbReference type="RefSeq" id="WP_254091130.1">
    <property type="nucleotide sequence ID" value="NZ_JAHESC010000021.1"/>
</dbReference>
<evidence type="ECO:0000256" key="3">
    <source>
        <dbReference type="RuleBase" id="RU003476"/>
    </source>
</evidence>
<dbReference type="PRINTS" id="PR00502">
    <property type="entry name" value="NUDIXFAMILY"/>
</dbReference>
<feature type="domain" description="Nudix hydrolase" evidence="4">
    <location>
        <begin position="13"/>
        <end position="144"/>
    </location>
</feature>
<keyword evidence="2 3" id="KW-0378">Hydrolase</keyword>
<dbReference type="InterPro" id="IPR020476">
    <property type="entry name" value="Nudix_hydrolase"/>
</dbReference>
<dbReference type="InterPro" id="IPR015797">
    <property type="entry name" value="NUDIX_hydrolase-like_dom_sf"/>
</dbReference>
<dbReference type="Gene3D" id="3.90.79.10">
    <property type="entry name" value="Nucleoside Triphosphate Pyrophosphohydrolase"/>
    <property type="match status" value="1"/>
</dbReference>
<dbReference type="Proteomes" id="UP001319180">
    <property type="component" value="Unassembled WGS sequence"/>
</dbReference>
<dbReference type="Pfam" id="PF00293">
    <property type="entry name" value="NUDIX"/>
    <property type="match status" value="1"/>
</dbReference>
<dbReference type="PROSITE" id="PS51462">
    <property type="entry name" value="NUDIX"/>
    <property type="match status" value="1"/>
</dbReference>
<keyword evidence="6" id="KW-1185">Reference proteome</keyword>
<protein>
    <submittedName>
        <fullName evidence="5">NUDIX hydrolase</fullName>
    </submittedName>
</protein>
<dbReference type="InterPro" id="IPR020084">
    <property type="entry name" value="NUDIX_hydrolase_CS"/>
</dbReference>
<reference evidence="5 6" key="1">
    <citation type="submission" date="2021-05" db="EMBL/GenBank/DDBJ databases">
        <title>A Polyphasic approach of four new species of the genus Ohtaekwangia: Ohtaekwangia histidinii sp. nov., Ohtaekwangia cretensis sp. nov., Ohtaekwangia indiensis sp. nov., Ohtaekwangia reichenbachii sp. nov. from diverse environment.</title>
        <authorList>
            <person name="Octaviana S."/>
        </authorList>
    </citation>
    <scope>NUCLEOTIDE SEQUENCE [LARGE SCALE GENOMIC DNA]</scope>
    <source>
        <strain evidence="5 6">PWU37</strain>
    </source>
</reference>